<evidence type="ECO:0000256" key="1">
    <source>
        <dbReference type="SAM" id="Phobius"/>
    </source>
</evidence>
<proteinExistence type="predicted"/>
<protein>
    <recommendedName>
        <fullName evidence="4">DUF3592 domain-containing protein</fullName>
    </recommendedName>
</protein>
<comment type="caution">
    <text evidence="2">The sequence shown here is derived from an EMBL/GenBank/DDBJ whole genome shotgun (WGS) entry which is preliminary data.</text>
</comment>
<keyword evidence="1" id="KW-1133">Transmembrane helix</keyword>
<sequence>MNLSMFMKLHIGVKKGKVKMTSDYKHFDYMRDKEWITPTVIDFDNHSSKNDFMMIPQYGDTVEITREGEEKYYSVRNSWLKWIITSIIGILGIIGTLIKLLS</sequence>
<keyword evidence="3" id="KW-1185">Reference proteome</keyword>
<dbReference type="Proteomes" id="UP000770161">
    <property type="component" value="Unassembled WGS sequence"/>
</dbReference>
<evidence type="ECO:0000313" key="2">
    <source>
        <dbReference type="EMBL" id="MBU6112520.1"/>
    </source>
</evidence>
<evidence type="ECO:0008006" key="4">
    <source>
        <dbReference type="Google" id="ProtNLM"/>
    </source>
</evidence>
<feature type="transmembrane region" description="Helical" evidence="1">
    <location>
        <begin position="79"/>
        <end position="101"/>
    </location>
</feature>
<evidence type="ECO:0000313" key="3">
    <source>
        <dbReference type="Proteomes" id="UP000770161"/>
    </source>
</evidence>
<keyword evidence="1" id="KW-0472">Membrane</keyword>
<accession>A0ABS6GWG3</accession>
<dbReference type="EMBL" id="JAHLZN010000001">
    <property type="protein sequence ID" value="MBU6112520.1"/>
    <property type="molecule type" value="Genomic_DNA"/>
</dbReference>
<dbReference type="RefSeq" id="WP_216683167.1">
    <property type="nucleotide sequence ID" value="NZ_JAHLZN010000001.1"/>
</dbReference>
<reference evidence="2 3" key="1">
    <citation type="submission" date="2021-06" db="EMBL/GenBank/DDBJ databases">
        <title>Staphylococcus lentus K169 genome sequencing.</title>
        <authorList>
            <person name="Sundareshan S."/>
            <person name="Akhila D.S."/>
            <person name="Prachi D."/>
            <person name="Sivakumar R."/>
            <person name="Rajendhran J."/>
            <person name="Isloor S."/>
            <person name="Hegde N.R."/>
        </authorList>
    </citation>
    <scope>NUCLEOTIDE SEQUENCE [LARGE SCALE GENOMIC DNA]</scope>
    <source>
        <strain evidence="2 3">K169</strain>
    </source>
</reference>
<organism evidence="2 3">
    <name type="scientific">Mammaliicoccus lentus</name>
    <name type="common">Staphylococcus lentus</name>
    <dbReference type="NCBI Taxonomy" id="42858"/>
    <lineage>
        <taxon>Bacteria</taxon>
        <taxon>Bacillati</taxon>
        <taxon>Bacillota</taxon>
        <taxon>Bacilli</taxon>
        <taxon>Bacillales</taxon>
        <taxon>Staphylococcaceae</taxon>
        <taxon>Mammaliicoccus</taxon>
    </lineage>
</organism>
<gene>
    <name evidence="2" type="ORF">KQ656_01045</name>
</gene>
<name>A0ABS6GWG3_MAMLE</name>
<keyword evidence="1" id="KW-0812">Transmembrane</keyword>